<reference evidence="2 3" key="1">
    <citation type="submission" date="2016-05" db="EMBL/GenBank/DDBJ databases">
        <title>A degradative enzymes factory behind the ericoid mycorrhizal symbiosis.</title>
        <authorList>
            <consortium name="DOE Joint Genome Institute"/>
            <person name="Martino E."/>
            <person name="Morin E."/>
            <person name="Grelet G."/>
            <person name="Kuo A."/>
            <person name="Kohler A."/>
            <person name="Daghino S."/>
            <person name="Barry K."/>
            <person name="Choi C."/>
            <person name="Cichocki N."/>
            <person name="Clum A."/>
            <person name="Copeland A."/>
            <person name="Hainaut M."/>
            <person name="Haridas S."/>
            <person name="Labutti K."/>
            <person name="Lindquist E."/>
            <person name="Lipzen A."/>
            <person name="Khouja H.-R."/>
            <person name="Murat C."/>
            <person name="Ohm R."/>
            <person name="Olson A."/>
            <person name="Spatafora J."/>
            <person name="Veneault-Fourrey C."/>
            <person name="Henrissat B."/>
            <person name="Grigoriev I."/>
            <person name="Martin F."/>
            <person name="Perotto S."/>
        </authorList>
    </citation>
    <scope>NUCLEOTIDE SEQUENCE [LARGE SCALE GENOMIC DNA]</scope>
    <source>
        <strain evidence="2 3">UAMH 7357</strain>
    </source>
</reference>
<feature type="compositionally biased region" description="Low complexity" evidence="1">
    <location>
        <begin position="224"/>
        <end position="247"/>
    </location>
</feature>
<sequence length="323" mass="33301">MGSISAFLNPNVRQVTDVPAPASFEALLMAASAIYLTNPKVQPDRTLFFFKNCLRVFKKTGIDMRRKIISVWLAVPAANALSLANFQSITSAFIPINCQLAYDNQIPSCTVSDFNNGCSEVCVQGLNAMARSVSKSCDDVEVSSKTLLGIVMNGGIVEALCPTLAKTSTQATISVTVQSSVPTAQPAAVSVTIPTDSAGVTGGLGFKTSSTTTSTPIPAPQSEISTETTSAVKTTITSSTTSQSIQSADGGLGGGPATTSTQTIAKKTTSSASAQTTSSQQSQDKSGGGSPFDTQSSNDATRDVGRSMLALVIAMFAVLVIGR</sequence>
<dbReference type="AlphaFoldDB" id="A0A2J6Q6P0"/>
<feature type="compositionally biased region" description="Low complexity" evidence="1">
    <location>
        <begin position="257"/>
        <end position="285"/>
    </location>
</feature>
<proteinExistence type="predicted"/>
<dbReference type="STRING" id="1745343.A0A2J6Q6P0"/>
<dbReference type="EMBL" id="KZ613479">
    <property type="protein sequence ID" value="PMD21901.1"/>
    <property type="molecule type" value="Genomic_DNA"/>
</dbReference>
<name>A0A2J6Q6P0_9HELO</name>
<organism evidence="2 3">
    <name type="scientific">Hyaloscypha hepaticicola</name>
    <dbReference type="NCBI Taxonomy" id="2082293"/>
    <lineage>
        <taxon>Eukaryota</taxon>
        <taxon>Fungi</taxon>
        <taxon>Dikarya</taxon>
        <taxon>Ascomycota</taxon>
        <taxon>Pezizomycotina</taxon>
        <taxon>Leotiomycetes</taxon>
        <taxon>Helotiales</taxon>
        <taxon>Hyaloscyphaceae</taxon>
        <taxon>Hyaloscypha</taxon>
    </lineage>
</organism>
<dbReference type="OrthoDB" id="5427833at2759"/>
<evidence type="ECO:0000313" key="2">
    <source>
        <dbReference type="EMBL" id="PMD21901.1"/>
    </source>
</evidence>
<feature type="region of interest" description="Disordered" evidence="1">
    <location>
        <begin position="200"/>
        <end position="300"/>
    </location>
</feature>
<keyword evidence="3" id="KW-1185">Reference proteome</keyword>
<gene>
    <name evidence="2" type="ORF">NA56DRAFT_688545</name>
</gene>
<dbReference type="Proteomes" id="UP000235672">
    <property type="component" value="Unassembled WGS sequence"/>
</dbReference>
<protein>
    <submittedName>
        <fullName evidence="2">Uncharacterized protein</fullName>
    </submittedName>
</protein>
<accession>A0A2J6Q6P0</accession>
<evidence type="ECO:0000256" key="1">
    <source>
        <dbReference type="SAM" id="MobiDB-lite"/>
    </source>
</evidence>
<evidence type="ECO:0000313" key="3">
    <source>
        <dbReference type="Proteomes" id="UP000235672"/>
    </source>
</evidence>